<name>A0A7J8WJD7_GOSAI</name>
<keyword evidence="2" id="KW-1185">Reference proteome</keyword>
<evidence type="ECO:0000313" key="2">
    <source>
        <dbReference type="Proteomes" id="UP000593577"/>
    </source>
</evidence>
<dbReference type="EMBL" id="JABFAA010000001">
    <property type="protein sequence ID" value="MBA0675171.1"/>
    <property type="molecule type" value="Genomic_DNA"/>
</dbReference>
<evidence type="ECO:0008006" key="3">
    <source>
        <dbReference type="Google" id="ProtNLM"/>
    </source>
</evidence>
<protein>
    <recommendedName>
        <fullName evidence="3">RNase H type-1 domain-containing protein</fullName>
    </recommendedName>
</protein>
<gene>
    <name evidence="1" type="ORF">Goari_016728</name>
</gene>
<proteinExistence type="predicted"/>
<comment type="caution">
    <text evidence="1">The sequence shown here is derived from an EMBL/GenBank/DDBJ whole genome shotgun (WGS) entry which is preliminary data.</text>
</comment>
<sequence length="95" mass="11102">MAEVIDIKTDLGLFISMGWPMKVPLVNESSSRFALEWLLERNYFSWTMQNLFISIDCGFNQFYQVQFTVTHWQDNGIADALAKASIMRPLFSKDW</sequence>
<organism evidence="1 2">
    <name type="scientific">Gossypium aridum</name>
    <name type="common">American cotton</name>
    <name type="synonym">Erioxylum aridum</name>
    <dbReference type="NCBI Taxonomy" id="34290"/>
    <lineage>
        <taxon>Eukaryota</taxon>
        <taxon>Viridiplantae</taxon>
        <taxon>Streptophyta</taxon>
        <taxon>Embryophyta</taxon>
        <taxon>Tracheophyta</taxon>
        <taxon>Spermatophyta</taxon>
        <taxon>Magnoliopsida</taxon>
        <taxon>eudicotyledons</taxon>
        <taxon>Gunneridae</taxon>
        <taxon>Pentapetalae</taxon>
        <taxon>rosids</taxon>
        <taxon>malvids</taxon>
        <taxon>Malvales</taxon>
        <taxon>Malvaceae</taxon>
        <taxon>Malvoideae</taxon>
        <taxon>Gossypium</taxon>
    </lineage>
</organism>
<dbReference type="AlphaFoldDB" id="A0A7J8WJD7"/>
<accession>A0A7J8WJD7</accession>
<reference evidence="1 2" key="1">
    <citation type="journal article" date="2019" name="Genome Biol. Evol.">
        <title>Insights into the evolution of the New World diploid cottons (Gossypium, subgenus Houzingenia) based on genome sequencing.</title>
        <authorList>
            <person name="Grover C.E."/>
            <person name="Arick M.A. 2nd"/>
            <person name="Thrash A."/>
            <person name="Conover J.L."/>
            <person name="Sanders W.S."/>
            <person name="Peterson D.G."/>
            <person name="Frelichowski J.E."/>
            <person name="Scheffler J.A."/>
            <person name="Scheffler B.E."/>
            <person name="Wendel J.F."/>
        </authorList>
    </citation>
    <scope>NUCLEOTIDE SEQUENCE [LARGE SCALE GENOMIC DNA]</scope>
    <source>
        <strain evidence="1">185</strain>
        <tissue evidence="1">Leaf</tissue>
    </source>
</reference>
<dbReference type="Proteomes" id="UP000593577">
    <property type="component" value="Unassembled WGS sequence"/>
</dbReference>
<evidence type="ECO:0000313" key="1">
    <source>
        <dbReference type="EMBL" id="MBA0675171.1"/>
    </source>
</evidence>